<dbReference type="AlphaFoldDB" id="A0A0C5BUB1"/>
<accession>A0A0C5BUB1</accession>
<name>A0A0C5BUB1_9ARCH</name>
<evidence type="ECO:0000313" key="1">
    <source>
        <dbReference type="EMBL" id="AJM91784.1"/>
    </source>
</evidence>
<dbReference type="HOGENOM" id="CLU_3112883_0_0_2"/>
<organism evidence="1 2">
    <name type="scientific">Nitrosopumilus piranensis</name>
    <dbReference type="NCBI Taxonomy" id="1582439"/>
    <lineage>
        <taxon>Archaea</taxon>
        <taxon>Nitrososphaerota</taxon>
        <taxon>Nitrososphaeria</taxon>
        <taxon>Nitrosopumilales</taxon>
        <taxon>Nitrosopumilaceae</taxon>
        <taxon>Nitrosopumilus</taxon>
    </lineage>
</organism>
<reference evidence="1 2" key="2">
    <citation type="journal article" date="2016" name="ISME J.">
        <title>Physiological and genomic characterization of two novel marine thaumarchaeal strains indicates niche differentiation.</title>
        <authorList>
            <person name="Bayer B."/>
            <person name="Vojvoda J."/>
            <person name="Offre P."/>
            <person name="Alves R.J."/>
            <person name="Elisabeth N.H."/>
            <person name="Garcia J.A."/>
            <person name="Volland J.M."/>
            <person name="Srivastava A."/>
            <person name="Schleper C."/>
            <person name="Herndl G.J."/>
        </authorList>
    </citation>
    <scope>NUCLEOTIDE SEQUENCE [LARGE SCALE GENOMIC DNA]</scope>
    <source>
        <strain evidence="1 2">D3C</strain>
    </source>
</reference>
<proteinExistence type="predicted"/>
<keyword evidence="2" id="KW-1185">Reference proteome</keyword>
<dbReference type="EMBL" id="CP010868">
    <property type="protein sequence ID" value="AJM91784.1"/>
    <property type="molecule type" value="Genomic_DNA"/>
</dbReference>
<dbReference type="STRING" id="1582439.NPIRD3C_0570"/>
<reference evidence="1 2" key="3">
    <citation type="journal article" date="2019" name="Int. J. Syst. Evol. Microbiol.">
        <title>Nitrosopumilus adriaticus sp. nov. and Nitrosopumilus piranensis sp. nov., two ammonia-oxidizing archaea from the Adriatic Sea and members of the class Nitrososphaeria.</title>
        <authorList>
            <person name="Bayer B."/>
            <person name="Vojvoda J."/>
            <person name="Reinthaler T."/>
            <person name="Reyes C."/>
            <person name="Pinto M."/>
            <person name="Herndl G.J."/>
        </authorList>
    </citation>
    <scope>NUCLEOTIDE SEQUENCE [LARGE SCALE GENOMIC DNA]</scope>
    <source>
        <strain evidence="1 2">D3C</strain>
    </source>
</reference>
<evidence type="ECO:0000313" key="2">
    <source>
        <dbReference type="Proteomes" id="UP000032027"/>
    </source>
</evidence>
<protein>
    <submittedName>
        <fullName evidence="1">Uncharacterized protein</fullName>
    </submittedName>
</protein>
<reference evidence="2" key="1">
    <citation type="submission" date="2015-02" db="EMBL/GenBank/DDBJ databases">
        <title>Characterization of two novel Thaumarchaeota isolated from the Northern Adriatic Sea.</title>
        <authorList>
            <person name="Bayer B."/>
            <person name="Vojvoda J."/>
            <person name="Offre P."/>
            <person name="Srivastava A."/>
            <person name="Elisabeth N."/>
            <person name="Garcia J.A.L."/>
            <person name="Schleper C."/>
            <person name="Herndl G.J."/>
        </authorList>
    </citation>
    <scope>NUCLEOTIDE SEQUENCE [LARGE SCALE GENOMIC DNA]</scope>
    <source>
        <strain evidence="2">D3C</strain>
    </source>
</reference>
<dbReference type="Proteomes" id="UP000032027">
    <property type="component" value="Chromosome"/>
</dbReference>
<sequence length="50" mass="5878">MLTFVRSIKNGIEQFMNLLTKTFDYEAGLGSDSIAIVWTFWNTRIIFTRM</sequence>
<dbReference type="KEGG" id="nid:NPIRD3C_0570"/>
<gene>
    <name evidence="1" type="ORF">NPIRD3C_0570</name>
</gene>